<dbReference type="Proteomes" id="UP000689195">
    <property type="component" value="Unassembled WGS sequence"/>
</dbReference>
<dbReference type="OrthoDB" id="322775at2759"/>
<evidence type="ECO:0000313" key="1">
    <source>
        <dbReference type="EMBL" id="CAD8214497.1"/>
    </source>
</evidence>
<name>A0A8S1YP82_9CILI</name>
<sequence length="261" mass="30642">MHQKQNFEPLDRIADIESKVLMHKVSIFNTFNLYIKLIKQHYFYFHQLKILENNCINCFNWLIHFGLLTFQMIKISELIYYYNIIQLQSCLKIVDENQQSLPIKIISSDFIKNNGSQGVAIQSNSPIIFRIVKQFPTLPALEEVDLFETENNLNQNNFIQTYLFCNYASDCANNVVESPTHLALLINYLEIKVDNAQFQKIQTNILRIFPYLTIEQEVKIKTAYLMIPIGQATQGQSIYSQKIINLQIDQTNRMNIQKQFK</sequence>
<gene>
    <name evidence="1" type="ORF">PPENT_87.1.T2190006</name>
</gene>
<dbReference type="AlphaFoldDB" id="A0A8S1YP82"/>
<dbReference type="EMBL" id="CAJJDO010000219">
    <property type="protein sequence ID" value="CAD8214497.1"/>
    <property type="molecule type" value="Genomic_DNA"/>
</dbReference>
<comment type="caution">
    <text evidence="1">The sequence shown here is derived from an EMBL/GenBank/DDBJ whole genome shotgun (WGS) entry which is preliminary data.</text>
</comment>
<accession>A0A8S1YP82</accession>
<organism evidence="1 2">
    <name type="scientific">Paramecium pentaurelia</name>
    <dbReference type="NCBI Taxonomy" id="43138"/>
    <lineage>
        <taxon>Eukaryota</taxon>
        <taxon>Sar</taxon>
        <taxon>Alveolata</taxon>
        <taxon>Ciliophora</taxon>
        <taxon>Intramacronucleata</taxon>
        <taxon>Oligohymenophorea</taxon>
        <taxon>Peniculida</taxon>
        <taxon>Parameciidae</taxon>
        <taxon>Paramecium</taxon>
    </lineage>
</organism>
<reference evidence="1" key="1">
    <citation type="submission" date="2021-01" db="EMBL/GenBank/DDBJ databases">
        <authorList>
            <consortium name="Genoscope - CEA"/>
            <person name="William W."/>
        </authorList>
    </citation>
    <scope>NUCLEOTIDE SEQUENCE</scope>
</reference>
<proteinExistence type="predicted"/>
<protein>
    <submittedName>
        <fullName evidence="1">Uncharacterized protein</fullName>
    </submittedName>
</protein>
<evidence type="ECO:0000313" key="2">
    <source>
        <dbReference type="Proteomes" id="UP000689195"/>
    </source>
</evidence>
<keyword evidence="2" id="KW-1185">Reference proteome</keyword>